<name>A0ACB7RMD3_HYAAI</name>
<dbReference type="Proteomes" id="UP000821845">
    <property type="component" value="Chromosome 9"/>
</dbReference>
<evidence type="ECO:0000313" key="1">
    <source>
        <dbReference type="EMBL" id="KAH6922992.1"/>
    </source>
</evidence>
<protein>
    <submittedName>
        <fullName evidence="1">Uncharacterized protein</fullName>
    </submittedName>
</protein>
<proteinExistence type="predicted"/>
<keyword evidence="2" id="KW-1185">Reference proteome</keyword>
<gene>
    <name evidence="1" type="ORF">HPB50_020496</name>
</gene>
<evidence type="ECO:0000313" key="2">
    <source>
        <dbReference type="Proteomes" id="UP000821845"/>
    </source>
</evidence>
<accession>A0ACB7RMD3</accession>
<comment type="caution">
    <text evidence="1">The sequence shown here is derived from an EMBL/GenBank/DDBJ whole genome shotgun (WGS) entry which is preliminary data.</text>
</comment>
<reference evidence="1" key="1">
    <citation type="submission" date="2020-05" db="EMBL/GenBank/DDBJ databases">
        <title>Large-scale comparative analyses of tick genomes elucidate their genetic diversity and vector capacities.</title>
        <authorList>
            <person name="Jia N."/>
            <person name="Wang J."/>
            <person name="Shi W."/>
            <person name="Du L."/>
            <person name="Sun Y."/>
            <person name="Zhan W."/>
            <person name="Jiang J."/>
            <person name="Wang Q."/>
            <person name="Zhang B."/>
            <person name="Ji P."/>
            <person name="Sakyi L.B."/>
            <person name="Cui X."/>
            <person name="Yuan T."/>
            <person name="Jiang B."/>
            <person name="Yang W."/>
            <person name="Lam T.T.-Y."/>
            <person name="Chang Q."/>
            <person name="Ding S."/>
            <person name="Wang X."/>
            <person name="Zhu J."/>
            <person name="Ruan X."/>
            <person name="Zhao L."/>
            <person name="Wei J."/>
            <person name="Que T."/>
            <person name="Du C."/>
            <person name="Cheng J."/>
            <person name="Dai P."/>
            <person name="Han X."/>
            <person name="Huang E."/>
            <person name="Gao Y."/>
            <person name="Liu J."/>
            <person name="Shao H."/>
            <person name="Ye R."/>
            <person name="Li L."/>
            <person name="Wei W."/>
            <person name="Wang X."/>
            <person name="Wang C."/>
            <person name="Yang T."/>
            <person name="Huo Q."/>
            <person name="Li W."/>
            <person name="Guo W."/>
            <person name="Chen H."/>
            <person name="Zhou L."/>
            <person name="Ni X."/>
            <person name="Tian J."/>
            <person name="Zhou Y."/>
            <person name="Sheng Y."/>
            <person name="Liu T."/>
            <person name="Pan Y."/>
            <person name="Xia L."/>
            <person name="Li J."/>
            <person name="Zhao F."/>
            <person name="Cao W."/>
        </authorList>
    </citation>
    <scope>NUCLEOTIDE SEQUENCE</scope>
    <source>
        <strain evidence="1">Hyas-2018</strain>
    </source>
</reference>
<organism evidence="1 2">
    <name type="scientific">Hyalomma asiaticum</name>
    <name type="common">Tick</name>
    <dbReference type="NCBI Taxonomy" id="266040"/>
    <lineage>
        <taxon>Eukaryota</taxon>
        <taxon>Metazoa</taxon>
        <taxon>Ecdysozoa</taxon>
        <taxon>Arthropoda</taxon>
        <taxon>Chelicerata</taxon>
        <taxon>Arachnida</taxon>
        <taxon>Acari</taxon>
        <taxon>Parasitiformes</taxon>
        <taxon>Ixodida</taxon>
        <taxon>Ixodoidea</taxon>
        <taxon>Ixodidae</taxon>
        <taxon>Hyalomminae</taxon>
        <taxon>Hyalomma</taxon>
    </lineage>
</organism>
<dbReference type="EMBL" id="CM023489">
    <property type="protein sequence ID" value="KAH6922992.1"/>
    <property type="molecule type" value="Genomic_DNA"/>
</dbReference>
<sequence>MEARYYSHVAAARSTAPAVAATTLLPIQGGTTRDLRKSAGALTVVERRLASSAALAAVATAALRQKLGFPALQRRERRRIHSASGEAGFAAAGGTSQVDRWQGKEERRLSLPPQQQQQQTTTTADDISSSEAKQATSAAPPPTRQQTIRNSSTCAPERERRNLDHRAPLPPLSLGRGPCGLIGTSSERPPYRPNGPTSQKPSRHHERLGGDLNCCGAVTQETPRCQRRRLRPPPFFTWTISRGVLIVTPRRLLIITTRSRASQIVGLAPTPPVMLEIFRETAVMGRFWTSTSGCVEVTGSRYRMSDALAEPKLLRVHHNGSTPPPHTTASVTNSEIQEKNKKFTVYKVVVTVDGHSWFVLRRYNDFSKLLDIIKKQFPGCHLKLPGKKLFGNNFSPDFIRSRRQGLDEFIQKLVTDEKLMQNQDVRAFLNVDKNLSIKEVAEEEENNGHGTEAPEPVDLGSTEKPHVKPSDFEFLKVIGKGSFGRVLLARHKVEKQFYAIKVLQKKMILKRNERNHIMSERNVLLKNLDHPFLVGLHYSFQTPVKLYFVLDYVNGGELFFHLQKERTFAEPRARFYAAEITSALSYLHSQEIVYRDLKPENILLDAQGHVVLTDFGLCKEGIKEKETTNTFCGTPEYLAPEVLRKEAYDRTVDWWCLGAVLYEMLYGLPPFYSRDTVEMYDNILHKQLRLRTNISAAARDILERLLQKEKRLRLGHVDDGNEVKRHDFFNPINWQDLEAKRIPPPYKPSLSGIMDMKNIDPDFVKEPIPASVGRSQTLSASVQDADTAFIGFSYAPPLDDLNAS</sequence>